<proteinExistence type="predicted"/>
<dbReference type="PANTHER" id="PTHR46401:SF2">
    <property type="entry name" value="GLYCOSYLTRANSFERASE WBBK-RELATED"/>
    <property type="match status" value="1"/>
</dbReference>
<dbReference type="InterPro" id="IPR001296">
    <property type="entry name" value="Glyco_trans_1"/>
</dbReference>
<dbReference type="AlphaFoldDB" id="A0A917MXW9"/>
<dbReference type="GO" id="GO:0016757">
    <property type="term" value="F:glycosyltransferase activity"/>
    <property type="evidence" value="ECO:0007669"/>
    <property type="project" value="InterPro"/>
</dbReference>
<dbReference type="Gene3D" id="3.40.50.2000">
    <property type="entry name" value="Glycogen Phosphorylase B"/>
    <property type="match status" value="2"/>
</dbReference>
<accession>A0A917MXW9</accession>
<reference evidence="4" key="1">
    <citation type="journal article" date="2014" name="Int. J. Syst. Evol. Microbiol.">
        <title>Complete genome sequence of Corynebacterium casei LMG S-19264T (=DSM 44701T), isolated from a smear-ripened cheese.</title>
        <authorList>
            <consortium name="US DOE Joint Genome Institute (JGI-PGF)"/>
            <person name="Walter F."/>
            <person name="Albersmeier A."/>
            <person name="Kalinowski J."/>
            <person name="Ruckert C."/>
        </authorList>
    </citation>
    <scope>NUCLEOTIDE SEQUENCE</scope>
    <source>
        <strain evidence="4">CGMCC 1.15290</strain>
    </source>
</reference>
<name>A0A917MXW9_9BACT</name>
<dbReference type="Proteomes" id="UP000627292">
    <property type="component" value="Unassembled WGS sequence"/>
</dbReference>
<gene>
    <name evidence="4" type="ORF">GCM10011379_23050</name>
</gene>
<dbReference type="PANTHER" id="PTHR46401">
    <property type="entry name" value="GLYCOSYLTRANSFERASE WBBK-RELATED"/>
    <property type="match status" value="1"/>
</dbReference>
<evidence type="ECO:0000259" key="2">
    <source>
        <dbReference type="Pfam" id="PF00534"/>
    </source>
</evidence>
<dbReference type="SUPFAM" id="SSF53756">
    <property type="entry name" value="UDP-Glycosyltransferase/glycogen phosphorylase"/>
    <property type="match status" value="1"/>
</dbReference>
<feature type="domain" description="Glycosyl transferase family 1" evidence="2">
    <location>
        <begin position="190"/>
        <end position="362"/>
    </location>
</feature>
<organism evidence="4 5">
    <name type="scientific">Filimonas zeae</name>
    <dbReference type="NCBI Taxonomy" id="1737353"/>
    <lineage>
        <taxon>Bacteria</taxon>
        <taxon>Pseudomonadati</taxon>
        <taxon>Bacteroidota</taxon>
        <taxon>Chitinophagia</taxon>
        <taxon>Chitinophagales</taxon>
        <taxon>Chitinophagaceae</taxon>
        <taxon>Filimonas</taxon>
    </lineage>
</organism>
<feature type="domain" description="Glycosyltransferase subfamily 4-like N-terminal" evidence="3">
    <location>
        <begin position="36"/>
        <end position="172"/>
    </location>
</feature>
<dbReference type="RefSeq" id="WP_188952178.1">
    <property type="nucleotide sequence ID" value="NZ_BMIB01000002.1"/>
</dbReference>
<dbReference type="Pfam" id="PF00534">
    <property type="entry name" value="Glycos_transf_1"/>
    <property type="match status" value="1"/>
</dbReference>
<evidence type="ECO:0000259" key="3">
    <source>
        <dbReference type="Pfam" id="PF13439"/>
    </source>
</evidence>
<dbReference type="Pfam" id="PF13439">
    <property type="entry name" value="Glyco_transf_4"/>
    <property type="match status" value="1"/>
</dbReference>
<evidence type="ECO:0000313" key="4">
    <source>
        <dbReference type="EMBL" id="GGH67601.1"/>
    </source>
</evidence>
<comment type="caution">
    <text evidence="4">The sequence shown here is derived from an EMBL/GenBank/DDBJ whole genome shotgun (WGS) entry which is preliminary data.</text>
</comment>
<protein>
    <submittedName>
        <fullName evidence="4">Glycosyl transferase family 1</fullName>
    </submittedName>
</protein>
<sequence>MNIAFEAKRAYTNGTGLGHYSRTLISSLATGYPDNEYFLCTPRLTKRYNTDGFDNVHVVTPQGFPGGLFTSAWRSSWVKKDLKKLEIDLYHGLSHEIPIGIQKTGIQSVVTIHDLIFERYPEQFNAVDVQIYRKKFSYACRNADKVIAISKQTKQDIVDFYGVPEQKIDICYQSCNASFAHMVTEAEKLRVRREYNLPERFFLYVGSIIERKNLLSICKALKQLRDKEDLPPLVVIGEGGAYKQEVQRYLHEQHLEKHVIFLSENAAAKNNASYRNAADFPAIYQQAICMIYPSIFEGFGIPVLEALFSDLPVITSNVSCLPEAGGDAAFYIDPYNPSELAGAMWQLATTPTLAEQMIEKGRIHAQNFTPEKCAYGVMQVYLR</sequence>
<evidence type="ECO:0000256" key="1">
    <source>
        <dbReference type="ARBA" id="ARBA00022679"/>
    </source>
</evidence>
<dbReference type="CDD" id="cd03809">
    <property type="entry name" value="GT4_MtfB-like"/>
    <property type="match status" value="1"/>
</dbReference>
<keyword evidence="1 4" id="KW-0808">Transferase</keyword>
<evidence type="ECO:0000313" key="5">
    <source>
        <dbReference type="Proteomes" id="UP000627292"/>
    </source>
</evidence>
<keyword evidence="5" id="KW-1185">Reference proteome</keyword>
<dbReference type="EMBL" id="BMIB01000002">
    <property type="protein sequence ID" value="GGH67601.1"/>
    <property type="molecule type" value="Genomic_DNA"/>
</dbReference>
<reference evidence="4" key="2">
    <citation type="submission" date="2020-09" db="EMBL/GenBank/DDBJ databases">
        <authorList>
            <person name="Sun Q."/>
            <person name="Zhou Y."/>
        </authorList>
    </citation>
    <scope>NUCLEOTIDE SEQUENCE</scope>
    <source>
        <strain evidence="4">CGMCC 1.15290</strain>
    </source>
</reference>
<dbReference type="InterPro" id="IPR028098">
    <property type="entry name" value="Glyco_trans_4-like_N"/>
</dbReference>